<organism evidence="2 3">
    <name type="scientific">Thyridium curvatum</name>
    <dbReference type="NCBI Taxonomy" id="1093900"/>
    <lineage>
        <taxon>Eukaryota</taxon>
        <taxon>Fungi</taxon>
        <taxon>Dikarya</taxon>
        <taxon>Ascomycota</taxon>
        <taxon>Pezizomycotina</taxon>
        <taxon>Sordariomycetes</taxon>
        <taxon>Sordariomycetidae</taxon>
        <taxon>Thyridiales</taxon>
        <taxon>Thyridiaceae</taxon>
        <taxon>Thyridium</taxon>
    </lineage>
</organism>
<evidence type="ECO:0000313" key="2">
    <source>
        <dbReference type="EMBL" id="TPX07302.1"/>
    </source>
</evidence>
<evidence type="ECO:0000259" key="1">
    <source>
        <dbReference type="Pfam" id="PF08242"/>
    </source>
</evidence>
<proteinExistence type="predicted"/>
<reference evidence="2 3" key="1">
    <citation type="submission" date="2019-06" db="EMBL/GenBank/DDBJ databases">
        <title>Draft genome sequence of the filamentous fungus Phialemoniopsis curvata isolated from diesel fuel.</title>
        <authorList>
            <person name="Varaljay V.A."/>
            <person name="Lyon W.J."/>
            <person name="Crouch A.L."/>
            <person name="Drake C.E."/>
            <person name="Hollomon J.M."/>
            <person name="Nadeau L.J."/>
            <person name="Nunn H.S."/>
            <person name="Stevenson B.S."/>
            <person name="Bojanowski C.L."/>
            <person name="Crookes-Goodson W.J."/>
        </authorList>
    </citation>
    <scope>NUCLEOTIDE SEQUENCE [LARGE SCALE GENOMIC DNA]</scope>
    <source>
        <strain evidence="2 3">D216</strain>
    </source>
</reference>
<name>A0A507AFC7_9PEZI</name>
<dbReference type="Gene3D" id="3.40.50.150">
    <property type="entry name" value="Vaccinia Virus protein VP39"/>
    <property type="match status" value="1"/>
</dbReference>
<dbReference type="Proteomes" id="UP000319257">
    <property type="component" value="Unassembled WGS sequence"/>
</dbReference>
<feature type="domain" description="Methyltransferase type 12" evidence="1">
    <location>
        <begin position="173"/>
        <end position="278"/>
    </location>
</feature>
<protein>
    <recommendedName>
        <fullName evidence="1">Methyltransferase type 12 domain-containing protein</fullName>
    </recommendedName>
</protein>
<dbReference type="InterPro" id="IPR029063">
    <property type="entry name" value="SAM-dependent_MTases_sf"/>
</dbReference>
<dbReference type="OrthoDB" id="329835at2759"/>
<accession>A0A507AFC7</accession>
<dbReference type="GeneID" id="41978246"/>
<dbReference type="Pfam" id="PF08242">
    <property type="entry name" value="Methyltransf_12"/>
    <property type="match status" value="1"/>
</dbReference>
<dbReference type="STRING" id="1093900.A0A507AFC7"/>
<dbReference type="InParanoid" id="A0A507AFC7"/>
<dbReference type="EMBL" id="SKBQ01000091">
    <property type="protein sequence ID" value="TPX07302.1"/>
    <property type="molecule type" value="Genomic_DNA"/>
</dbReference>
<dbReference type="SUPFAM" id="SSF53335">
    <property type="entry name" value="S-adenosyl-L-methionine-dependent methyltransferases"/>
    <property type="match status" value="1"/>
</dbReference>
<sequence>MLELFVVWCVYPSEENETPAFVETGHWLYFHQIERDLLLKHMMDATSEKSIVVGKYLTPSGRAWLTVVACGDPDFSANVRKAVIDCRATRSIDFIELVRAVGSELAACLTGEKDALQILFGDPATRAVLEDAYDRWPLFRAPGWVLGDFVERALTAKSSASTGDGSGGKFRILEVGAGTGGTTKVVVERLRSLGVPFEYVFTDISTSLVGTAAKRAEFADLAGDGKMCFKVLDIEQPPKPEDVAAYYIVLASNAIHATRDLGTSLGHLRAMLSDDGALTLLEITRNMSWLDVVFGPLEG</sequence>
<keyword evidence="3" id="KW-1185">Reference proteome</keyword>
<comment type="caution">
    <text evidence="2">The sequence shown here is derived from an EMBL/GenBank/DDBJ whole genome shotgun (WGS) entry which is preliminary data.</text>
</comment>
<dbReference type="InterPro" id="IPR013217">
    <property type="entry name" value="Methyltransf_12"/>
</dbReference>
<gene>
    <name evidence="2" type="ORF">E0L32_010799</name>
</gene>
<dbReference type="AlphaFoldDB" id="A0A507AFC7"/>
<dbReference type="RefSeq" id="XP_030989013.1">
    <property type="nucleotide sequence ID" value="XM_031133457.1"/>
</dbReference>
<evidence type="ECO:0000313" key="3">
    <source>
        <dbReference type="Proteomes" id="UP000319257"/>
    </source>
</evidence>